<feature type="binding site" evidence="12">
    <location>
        <position position="483"/>
    </location>
    <ligand>
        <name>Zn(2+)</name>
        <dbReference type="ChEBI" id="CHEBI:29105"/>
        <label>2</label>
    </ligand>
</feature>
<feature type="binding site" evidence="12">
    <location>
        <position position="504"/>
    </location>
    <ligand>
        <name>Zn(2+)</name>
        <dbReference type="ChEBI" id="CHEBI:29105"/>
        <label>2</label>
    </ligand>
</feature>
<evidence type="ECO:0000256" key="11">
    <source>
        <dbReference type="ARBA" id="ARBA00048988"/>
    </source>
</evidence>
<feature type="binding site" evidence="12">
    <location>
        <position position="486"/>
    </location>
    <ligand>
        <name>Zn(2+)</name>
        <dbReference type="ChEBI" id="CHEBI:29105"/>
        <label>2</label>
    </ligand>
</feature>
<keyword evidence="8 12" id="KW-0067">ATP-binding</keyword>
<comment type="cofactor">
    <cofactor evidence="12">
        <name>Zn(2+)</name>
        <dbReference type="ChEBI" id="CHEBI:29105"/>
    </cofactor>
    <text evidence="12">Binds 2 zinc ions per subunit.</text>
</comment>
<gene>
    <name evidence="12 15" type="primary">priA</name>
    <name evidence="15" type="ORF">V5E97_08095</name>
</gene>
<dbReference type="CDD" id="cd18804">
    <property type="entry name" value="SF2_C_priA"/>
    <property type="match status" value="1"/>
</dbReference>
<dbReference type="Gene3D" id="3.40.50.300">
    <property type="entry name" value="P-loop containing nucleotide triphosphate hydrolases"/>
    <property type="match status" value="2"/>
</dbReference>
<feature type="binding site" evidence="12">
    <location>
        <position position="472"/>
    </location>
    <ligand>
        <name>Zn(2+)</name>
        <dbReference type="ChEBI" id="CHEBI:29105"/>
        <label>1</label>
    </ligand>
</feature>
<evidence type="ECO:0000256" key="1">
    <source>
        <dbReference type="ARBA" id="ARBA00022515"/>
    </source>
</evidence>
<dbReference type="InterPro" id="IPR041236">
    <property type="entry name" value="PriA_C"/>
</dbReference>
<keyword evidence="5 12" id="KW-0378">Hydrolase</keyword>
<dbReference type="GO" id="GO:0003677">
    <property type="term" value="F:DNA binding"/>
    <property type="evidence" value="ECO:0007669"/>
    <property type="project" value="UniProtKB-UniRule"/>
</dbReference>
<protein>
    <recommendedName>
        <fullName evidence="12">Replication restart protein PriA</fullName>
    </recommendedName>
    <alternativeName>
        <fullName evidence="12">ATP-dependent DNA helicase PriA</fullName>
        <ecNumber evidence="12">5.6.2.4</ecNumber>
    </alternativeName>
    <alternativeName>
        <fullName evidence="12">DNA 3'-5' helicase PriA</fullName>
    </alternativeName>
</protein>
<accession>A0AAU7CL47</accession>
<dbReference type="GO" id="GO:0006310">
    <property type="term" value="P:DNA recombination"/>
    <property type="evidence" value="ECO:0007669"/>
    <property type="project" value="InterPro"/>
</dbReference>
<comment type="catalytic activity">
    <reaction evidence="11 12">
        <text>ATP + H2O = ADP + phosphate + H(+)</text>
        <dbReference type="Rhea" id="RHEA:13065"/>
        <dbReference type="ChEBI" id="CHEBI:15377"/>
        <dbReference type="ChEBI" id="CHEBI:15378"/>
        <dbReference type="ChEBI" id="CHEBI:30616"/>
        <dbReference type="ChEBI" id="CHEBI:43474"/>
        <dbReference type="ChEBI" id="CHEBI:456216"/>
        <dbReference type="EC" id="5.6.2.4"/>
    </reaction>
</comment>
<feature type="domain" description="Helicase ATP-binding" evidence="13">
    <location>
        <begin position="247"/>
        <end position="412"/>
    </location>
</feature>
<dbReference type="PANTHER" id="PTHR30580:SF0">
    <property type="entry name" value="PRIMOSOMAL PROTEIN N"/>
    <property type="match status" value="1"/>
</dbReference>
<dbReference type="AlphaFoldDB" id="A0AAU7CL47"/>
<evidence type="ECO:0000256" key="12">
    <source>
        <dbReference type="HAMAP-Rule" id="MF_00983"/>
    </source>
</evidence>
<feature type="binding site" evidence="12">
    <location>
        <position position="477"/>
    </location>
    <ligand>
        <name>Zn(2+)</name>
        <dbReference type="ChEBI" id="CHEBI:29105"/>
        <label>1</label>
    </ligand>
</feature>
<dbReference type="SUPFAM" id="SSF52540">
    <property type="entry name" value="P-loop containing nucleoside triphosphate hydrolases"/>
    <property type="match status" value="2"/>
</dbReference>
<dbReference type="Pfam" id="PF17764">
    <property type="entry name" value="PriA_3primeBD"/>
    <property type="match status" value="1"/>
</dbReference>
<dbReference type="InterPro" id="IPR042115">
    <property type="entry name" value="PriA_3primeBD_sf"/>
</dbReference>
<comment type="catalytic activity">
    <reaction evidence="12">
        <text>Couples ATP hydrolysis with the unwinding of duplex DNA by translocating in the 3'-5' direction.</text>
        <dbReference type="EC" id="5.6.2.4"/>
    </reaction>
</comment>
<dbReference type="InterPro" id="IPR011545">
    <property type="entry name" value="DEAD/DEAH_box_helicase_dom"/>
</dbReference>
<dbReference type="Pfam" id="PF18074">
    <property type="entry name" value="PriA_C"/>
    <property type="match status" value="1"/>
</dbReference>
<dbReference type="GO" id="GO:0043138">
    <property type="term" value="F:3'-5' DNA helicase activity"/>
    <property type="evidence" value="ECO:0007669"/>
    <property type="project" value="UniProtKB-EC"/>
</dbReference>
<dbReference type="InterPro" id="IPR027417">
    <property type="entry name" value="P-loop_NTPase"/>
</dbReference>
<evidence type="ECO:0000256" key="3">
    <source>
        <dbReference type="ARBA" id="ARBA00022723"/>
    </source>
</evidence>
<dbReference type="HAMAP" id="MF_00983">
    <property type="entry name" value="PriA"/>
    <property type="match status" value="1"/>
</dbReference>
<dbReference type="GO" id="GO:0016787">
    <property type="term" value="F:hydrolase activity"/>
    <property type="evidence" value="ECO:0007669"/>
    <property type="project" value="UniProtKB-KW"/>
</dbReference>
<evidence type="ECO:0000256" key="8">
    <source>
        <dbReference type="ARBA" id="ARBA00022840"/>
    </source>
</evidence>
<organism evidence="15">
    <name type="scientific">Singulisphaera sp. Ch08</name>
    <dbReference type="NCBI Taxonomy" id="3120278"/>
    <lineage>
        <taxon>Bacteria</taxon>
        <taxon>Pseudomonadati</taxon>
        <taxon>Planctomycetota</taxon>
        <taxon>Planctomycetia</taxon>
        <taxon>Isosphaerales</taxon>
        <taxon>Isosphaeraceae</taxon>
        <taxon>Singulisphaera</taxon>
    </lineage>
</organism>
<dbReference type="EC" id="5.6.2.4" evidence="12"/>
<evidence type="ECO:0000256" key="7">
    <source>
        <dbReference type="ARBA" id="ARBA00022833"/>
    </source>
</evidence>
<feature type="domain" description="Helicase C-terminal" evidence="14">
    <location>
        <begin position="442"/>
        <end position="676"/>
    </location>
</feature>
<keyword evidence="9 12" id="KW-0238">DNA-binding</keyword>
<feature type="binding site" evidence="12">
    <location>
        <position position="517"/>
    </location>
    <ligand>
        <name>Zn(2+)</name>
        <dbReference type="ChEBI" id="CHEBI:29105"/>
        <label>1</label>
    </ligand>
</feature>
<evidence type="ECO:0000256" key="4">
    <source>
        <dbReference type="ARBA" id="ARBA00022741"/>
    </source>
</evidence>
<dbReference type="CDD" id="cd17929">
    <property type="entry name" value="DEXHc_priA"/>
    <property type="match status" value="1"/>
</dbReference>
<evidence type="ECO:0000256" key="2">
    <source>
        <dbReference type="ARBA" id="ARBA00022705"/>
    </source>
</evidence>
<dbReference type="GO" id="GO:0005524">
    <property type="term" value="F:ATP binding"/>
    <property type="evidence" value="ECO:0007669"/>
    <property type="project" value="UniProtKB-UniRule"/>
</dbReference>
<keyword evidence="1 12" id="KW-0639">Primosome</keyword>
<dbReference type="PROSITE" id="PS51194">
    <property type="entry name" value="HELICASE_CTER"/>
    <property type="match status" value="1"/>
</dbReference>
<dbReference type="Pfam" id="PF18319">
    <property type="entry name" value="Zn_ribbon_PriA"/>
    <property type="match status" value="1"/>
</dbReference>
<proteinExistence type="inferred from homology"/>
<feature type="binding site" evidence="12">
    <location>
        <position position="514"/>
    </location>
    <ligand>
        <name>Zn(2+)</name>
        <dbReference type="ChEBI" id="CHEBI:29105"/>
        <label>1</label>
    </ligand>
</feature>
<evidence type="ECO:0000256" key="10">
    <source>
        <dbReference type="ARBA" id="ARBA00023235"/>
    </source>
</evidence>
<dbReference type="GO" id="GO:0006269">
    <property type="term" value="P:DNA replication, synthesis of primer"/>
    <property type="evidence" value="ECO:0007669"/>
    <property type="project" value="UniProtKB-KW"/>
</dbReference>
<keyword evidence="7 12" id="KW-0862">Zinc</keyword>
<evidence type="ECO:0000256" key="5">
    <source>
        <dbReference type="ARBA" id="ARBA00022801"/>
    </source>
</evidence>
<evidence type="ECO:0000256" key="9">
    <source>
        <dbReference type="ARBA" id="ARBA00023125"/>
    </source>
</evidence>
<comment type="subunit">
    <text evidence="12">Component of the replication restart primosome.</text>
</comment>
<dbReference type="SMART" id="SM00487">
    <property type="entry name" value="DEXDc"/>
    <property type="match status" value="1"/>
</dbReference>
<dbReference type="EMBL" id="CP155447">
    <property type="protein sequence ID" value="XBH05980.1"/>
    <property type="molecule type" value="Genomic_DNA"/>
</dbReference>
<sequence>MSLVNGKRQADWFADEAGTDADGPYAGIVFNRPIDQIFSYRVPARLEEVVRPGQRVRVPLGRGNKPAVGYCVRIDTEAPSGFDPRRVKEVIDVLDDPPLINTAMLELTRWMAGYYACSWGQALDAVVPAGVKNQAGTRVGTFLTVPDEIRNSLETLQLPTKQAEALAVLCRSVEPLTIADLCRLAKCASGPITALRQRGYIHTVRRRLSKEAFDASSSAAPEVDSDAKPVPTLTSEQTAVMTAMTPALEGNEFATFLIHGVTGSGKTEVYLSAIERVVARGREAIVLVPEISLTPQTIRRFRRRFGKIAVLHSHLSDAERHRHWRSIAAGEVQVIVGARSAVFAPARRLGLIVIDEEHESTFKQETTPRYHARDVAVKRAQLERIPILLGSATPALETWRNAELGRYLRLPMMERVGARPMPKVELIDLSHERLPLGGLSEPLRQAMLAALKDDGQVMLLLNRRGFHTFVICPNPRCNQVLKCHACDVALTYHKGRRLLVCHTCDAERQRPPACPSCQAPNLHYGGIGTERLEREVETAFPEYVSRRMDSDTMRMPGSHEQVLAAFRSGEIRILLGTQMIAKGLDFPNVTLVGVVNADTALHMPDFRAAERTFQLVAQVAGRTGRGDRPGRVLVQTFVPDHYAIDCASRHDYEGFVACELPQRQQSGMPPYGRLVRLIGRGPDEPQVRTFMNELLETLKAAAPPGVTMHGPAPTPISKIRNLYRYHLRLRGESPRPLQVLLQAVAPSISPPGEVELAIDVDPVNLL</sequence>
<evidence type="ECO:0000259" key="13">
    <source>
        <dbReference type="PROSITE" id="PS51192"/>
    </source>
</evidence>
<dbReference type="InterPro" id="IPR014001">
    <property type="entry name" value="Helicase_ATP-bd"/>
</dbReference>
<comment type="function">
    <text evidence="12">Initiates the restart of stalled replication forks, which reloads the replicative helicase on sites other than the origin of replication. Recognizes and binds to abandoned replication forks and remodels them to uncover a helicase loading site. Promotes assembly of the primosome at these replication forks.</text>
</comment>
<keyword evidence="2 12" id="KW-0235">DNA replication</keyword>
<dbReference type="SMART" id="SM00490">
    <property type="entry name" value="HELICc"/>
    <property type="match status" value="1"/>
</dbReference>
<evidence type="ECO:0000259" key="14">
    <source>
        <dbReference type="PROSITE" id="PS51194"/>
    </source>
</evidence>
<reference evidence="15" key="1">
    <citation type="submission" date="2024-05" db="EMBL/GenBank/DDBJ databases">
        <title>Planctomycetes of the genus Singulisphaera possess chitinolytic capabilities.</title>
        <authorList>
            <person name="Ivanova A."/>
        </authorList>
    </citation>
    <scope>NUCLEOTIDE SEQUENCE</scope>
    <source>
        <strain evidence="15">Ch08T</strain>
    </source>
</reference>
<dbReference type="PANTHER" id="PTHR30580">
    <property type="entry name" value="PRIMOSOMAL PROTEIN N"/>
    <property type="match status" value="1"/>
</dbReference>
<evidence type="ECO:0000313" key="15">
    <source>
        <dbReference type="EMBL" id="XBH05980.1"/>
    </source>
</evidence>
<dbReference type="Pfam" id="PF00271">
    <property type="entry name" value="Helicase_C"/>
    <property type="match status" value="1"/>
</dbReference>
<feature type="binding site" evidence="12">
    <location>
        <position position="501"/>
    </location>
    <ligand>
        <name>Zn(2+)</name>
        <dbReference type="ChEBI" id="CHEBI:29105"/>
        <label>2</label>
    </ligand>
</feature>
<evidence type="ECO:0000256" key="6">
    <source>
        <dbReference type="ARBA" id="ARBA00022806"/>
    </source>
</evidence>
<keyword evidence="4 12" id="KW-0547">Nucleotide-binding</keyword>
<dbReference type="InterPro" id="IPR041222">
    <property type="entry name" value="PriA_3primeBD"/>
</dbReference>
<dbReference type="FunFam" id="3.40.50.300:FF:000489">
    <property type="entry name" value="Primosome assembly protein PriA"/>
    <property type="match status" value="1"/>
</dbReference>
<dbReference type="InterPro" id="IPR040498">
    <property type="entry name" value="PriA_CRR"/>
</dbReference>
<dbReference type="NCBIfam" id="TIGR00595">
    <property type="entry name" value="priA"/>
    <property type="match status" value="1"/>
</dbReference>
<comment type="similarity">
    <text evidence="12">Belongs to the helicase family. PriA subfamily.</text>
</comment>
<name>A0AAU7CL47_9BACT</name>
<dbReference type="GO" id="GO:0008270">
    <property type="term" value="F:zinc ion binding"/>
    <property type="evidence" value="ECO:0007669"/>
    <property type="project" value="UniProtKB-UniRule"/>
</dbReference>
<keyword evidence="3 12" id="KW-0479">Metal-binding</keyword>
<dbReference type="InterPro" id="IPR005259">
    <property type="entry name" value="PriA"/>
</dbReference>
<dbReference type="Gene3D" id="3.40.1440.60">
    <property type="entry name" value="PriA, 3(prime) DNA-binding domain"/>
    <property type="match status" value="1"/>
</dbReference>
<dbReference type="GO" id="GO:0006270">
    <property type="term" value="P:DNA replication initiation"/>
    <property type="evidence" value="ECO:0007669"/>
    <property type="project" value="TreeGrafter"/>
</dbReference>
<dbReference type="GO" id="GO:1990077">
    <property type="term" value="C:primosome complex"/>
    <property type="evidence" value="ECO:0007669"/>
    <property type="project" value="UniProtKB-UniRule"/>
</dbReference>
<dbReference type="GO" id="GO:0006302">
    <property type="term" value="P:double-strand break repair"/>
    <property type="evidence" value="ECO:0007669"/>
    <property type="project" value="InterPro"/>
</dbReference>
<keyword evidence="6 12" id="KW-0347">Helicase</keyword>
<dbReference type="PROSITE" id="PS51192">
    <property type="entry name" value="HELICASE_ATP_BIND_1"/>
    <property type="match status" value="1"/>
</dbReference>
<dbReference type="Pfam" id="PF00270">
    <property type="entry name" value="DEAD"/>
    <property type="match status" value="1"/>
</dbReference>
<dbReference type="InterPro" id="IPR001650">
    <property type="entry name" value="Helicase_C-like"/>
</dbReference>
<dbReference type="RefSeq" id="WP_406698831.1">
    <property type="nucleotide sequence ID" value="NZ_CP155447.1"/>
</dbReference>
<keyword evidence="10 12" id="KW-0413">Isomerase</keyword>